<evidence type="ECO:0000256" key="1">
    <source>
        <dbReference type="ARBA" id="ARBA00004496"/>
    </source>
</evidence>
<name>A0A2B4SLH1_STYPI</name>
<comment type="subcellular location">
    <subcellularLocation>
        <location evidence="1">Cytoplasm</location>
    </subcellularLocation>
</comment>
<feature type="domain" description="MIF4G" evidence="5">
    <location>
        <begin position="239"/>
        <end position="450"/>
    </location>
</feature>
<dbReference type="OrthoDB" id="5971158at2759"/>
<reference evidence="7" key="1">
    <citation type="journal article" date="2017" name="bioRxiv">
        <title>Comparative analysis of the genomes of Stylophora pistillata and Acropora digitifera provides evidence for extensive differences between species of corals.</title>
        <authorList>
            <person name="Voolstra C.R."/>
            <person name="Li Y."/>
            <person name="Liew Y.J."/>
            <person name="Baumgarten S."/>
            <person name="Zoccola D."/>
            <person name="Flot J.-F."/>
            <person name="Tambutte S."/>
            <person name="Allemand D."/>
            <person name="Aranda M."/>
        </authorList>
    </citation>
    <scope>NUCLEOTIDE SEQUENCE [LARGE SCALE GENOMIC DNA]</scope>
</reference>
<evidence type="ECO:0000256" key="2">
    <source>
        <dbReference type="ARBA" id="ARBA00022490"/>
    </source>
</evidence>
<dbReference type="InterPro" id="IPR051367">
    <property type="entry name" value="mRNA_TranslReg/HistoneTransl"/>
</dbReference>
<dbReference type="GO" id="GO:0005737">
    <property type="term" value="C:cytoplasm"/>
    <property type="evidence" value="ECO:0007669"/>
    <property type="project" value="UniProtKB-SubCell"/>
</dbReference>
<keyword evidence="7" id="KW-1185">Reference proteome</keyword>
<evidence type="ECO:0000256" key="4">
    <source>
        <dbReference type="SAM" id="MobiDB-lite"/>
    </source>
</evidence>
<feature type="compositionally biased region" description="Basic and acidic residues" evidence="4">
    <location>
        <begin position="18"/>
        <end position="47"/>
    </location>
</feature>
<dbReference type="SUPFAM" id="SSF48371">
    <property type="entry name" value="ARM repeat"/>
    <property type="match status" value="1"/>
</dbReference>
<evidence type="ECO:0000313" key="6">
    <source>
        <dbReference type="EMBL" id="PFX30216.1"/>
    </source>
</evidence>
<accession>A0A2B4SLH1</accession>
<keyword evidence="3" id="KW-0810">Translation regulation</keyword>
<dbReference type="GO" id="GO:0008494">
    <property type="term" value="F:translation activator activity"/>
    <property type="evidence" value="ECO:0007669"/>
    <property type="project" value="TreeGrafter"/>
</dbReference>
<gene>
    <name evidence="6" type="primary">PAIP1</name>
    <name evidence="6" type="ORF">AWC38_SpisGene5042</name>
</gene>
<evidence type="ECO:0000259" key="5">
    <source>
        <dbReference type="SMART" id="SM00543"/>
    </source>
</evidence>
<dbReference type="GO" id="GO:0003723">
    <property type="term" value="F:RNA binding"/>
    <property type="evidence" value="ECO:0007669"/>
    <property type="project" value="InterPro"/>
</dbReference>
<feature type="compositionally biased region" description="Basic and acidic residues" evidence="4">
    <location>
        <begin position="107"/>
        <end position="133"/>
    </location>
</feature>
<feature type="region of interest" description="Disordered" evidence="4">
    <location>
        <begin position="1"/>
        <end position="177"/>
    </location>
</feature>
<dbReference type="Proteomes" id="UP000225706">
    <property type="component" value="Unassembled WGS sequence"/>
</dbReference>
<dbReference type="InterPro" id="IPR016024">
    <property type="entry name" value="ARM-type_fold"/>
</dbReference>
<dbReference type="PANTHER" id="PTHR23254:SF15">
    <property type="entry name" value="POLYADENYLATE-BINDING PROTEIN-INTERACTING PROTEIN 1"/>
    <property type="match status" value="1"/>
</dbReference>
<evidence type="ECO:0000256" key="3">
    <source>
        <dbReference type="ARBA" id="ARBA00022845"/>
    </source>
</evidence>
<dbReference type="GO" id="GO:0006446">
    <property type="term" value="P:regulation of translational initiation"/>
    <property type="evidence" value="ECO:0007669"/>
    <property type="project" value="TreeGrafter"/>
</dbReference>
<dbReference type="SMART" id="SM00543">
    <property type="entry name" value="MIF4G"/>
    <property type="match status" value="1"/>
</dbReference>
<dbReference type="STRING" id="50429.A0A2B4SLH1"/>
<dbReference type="AlphaFoldDB" id="A0A2B4SLH1"/>
<protein>
    <submittedName>
        <fullName evidence="6">Polyadenylate-binding protein-interacting protein 1</fullName>
    </submittedName>
</protein>
<feature type="compositionally biased region" description="Basic and acidic residues" evidence="4">
    <location>
        <begin position="142"/>
        <end position="160"/>
    </location>
</feature>
<organism evidence="6 7">
    <name type="scientific">Stylophora pistillata</name>
    <name type="common">Smooth cauliflower coral</name>
    <dbReference type="NCBI Taxonomy" id="50429"/>
    <lineage>
        <taxon>Eukaryota</taxon>
        <taxon>Metazoa</taxon>
        <taxon>Cnidaria</taxon>
        <taxon>Anthozoa</taxon>
        <taxon>Hexacorallia</taxon>
        <taxon>Scleractinia</taxon>
        <taxon>Astrocoeniina</taxon>
        <taxon>Pocilloporidae</taxon>
        <taxon>Stylophora</taxon>
    </lineage>
</organism>
<dbReference type="EMBL" id="LSMT01000054">
    <property type="protein sequence ID" value="PFX30216.1"/>
    <property type="molecule type" value="Genomic_DNA"/>
</dbReference>
<dbReference type="PANTHER" id="PTHR23254">
    <property type="entry name" value="EIF4G DOMAIN PROTEIN"/>
    <property type="match status" value="1"/>
</dbReference>
<dbReference type="InterPro" id="IPR003890">
    <property type="entry name" value="MIF4G-like_typ-3"/>
</dbReference>
<dbReference type="Pfam" id="PF02854">
    <property type="entry name" value="MIF4G"/>
    <property type="match status" value="1"/>
</dbReference>
<evidence type="ECO:0000313" key="7">
    <source>
        <dbReference type="Proteomes" id="UP000225706"/>
    </source>
</evidence>
<keyword evidence="2" id="KW-0963">Cytoplasm</keyword>
<proteinExistence type="predicted"/>
<dbReference type="Gene3D" id="1.25.40.180">
    <property type="match status" value="1"/>
</dbReference>
<sequence>MPIKNKFTSKDYTGPLRKPGEQRVDLNTQEGKDETSSASNETDKGTTRVDLSVPRSEKGAEDATSPMTVNQETDEKPVEGVSPVPLPLDAGKDKGDTTTELSVGNESGEKPACEAEKMDKPLDEKEQECKLPKESNFLSSKTTKETAKTEDSKNESDQKEQTVTNHNETSLREPTSKITNLSPFAREFVPKASLNPASVVEAPEFVPATVPQQPERPPLLQRRNDIPENELMNCVKDVLFGLTQSPGELDYYYETLVDKIKKSLGTLTSLKEVVDLIFEYSITEPNFQYIAAKLCNLLSMEEAIFLENGERFRSVFMNRCRDEHTIREEAIKNPQTLVQLLGFAMFEAELFCNYRPLGESEPLKVFHRGLLEMLSTLLQNHTEECLTCIGKILKMTGYLLDDPRFKEIDKERKQKVDKVFSDVEELLKESTLSESAKRLLSQVIKLRASKWTSSPAPVAAGTSFDFPPDNGYSFSDYGLGLDDLTIDDYLTPVTNPEQWSEYFDDGEDDTEQQEAYRYYFPENFEGDFSHEDGGFYLEDDPEFDDEIDQEYEKFLQEQGEFQ</sequence>
<comment type="caution">
    <text evidence="6">The sequence shown here is derived from an EMBL/GenBank/DDBJ whole genome shotgun (WGS) entry which is preliminary data.</text>
</comment>